<sequence>MIPDPKYKYNSLRRKMTTLIDTHIAAALSPDYDFPYDLFIDGTVMGRMLKTTQKDYDFALKTLYNRATFQTQTLQVFKTLRKEGFITENVLEDYINETPYSDDINDSVHNMNLLLRCFDLWAFDRFMEECGPNDFFDNPITWLAVAIIRSRIDYTKLFEYLTDSKILGTPKSKNLTDLKQYNEGISTITHDPKVASQREGMASGRKNQLYRYVLPSGVGKGNMEAIDACLRELDGYRVFDEEYFGGGGIGRV</sequence>
<organism evidence="1 2">
    <name type="scientific">Aspergillus glaucus CBS 516.65</name>
    <dbReference type="NCBI Taxonomy" id="1160497"/>
    <lineage>
        <taxon>Eukaryota</taxon>
        <taxon>Fungi</taxon>
        <taxon>Dikarya</taxon>
        <taxon>Ascomycota</taxon>
        <taxon>Pezizomycotina</taxon>
        <taxon>Eurotiomycetes</taxon>
        <taxon>Eurotiomycetidae</taxon>
        <taxon>Eurotiales</taxon>
        <taxon>Aspergillaceae</taxon>
        <taxon>Aspergillus</taxon>
        <taxon>Aspergillus subgen. Aspergillus</taxon>
    </lineage>
</organism>
<accession>A0A1L9VM94</accession>
<dbReference type="AlphaFoldDB" id="A0A1L9VM94"/>
<dbReference type="Proteomes" id="UP000184300">
    <property type="component" value="Unassembled WGS sequence"/>
</dbReference>
<dbReference type="OrthoDB" id="4499530at2759"/>
<dbReference type="VEuPathDB" id="FungiDB:ASPGLDRAFT_34692"/>
<dbReference type="RefSeq" id="XP_022401741.1">
    <property type="nucleotide sequence ID" value="XM_022544460.1"/>
</dbReference>
<gene>
    <name evidence="1" type="ORF">ASPGLDRAFT_34692</name>
</gene>
<protein>
    <submittedName>
        <fullName evidence="1">Uncharacterized protein</fullName>
    </submittedName>
</protein>
<name>A0A1L9VM94_ASPGL</name>
<dbReference type="GeneID" id="34460721"/>
<dbReference type="EMBL" id="KV878895">
    <property type="protein sequence ID" value="OJJ85043.1"/>
    <property type="molecule type" value="Genomic_DNA"/>
</dbReference>
<evidence type="ECO:0000313" key="2">
    <source>
        <dbReference type="Proteomes" id="UP000184300"/>
    </source>
</evidence>
<reference evidence="2" key="1">
    <citation type="journal article" date="2017" name="Genome Biol.">
        <title>Comparative genomics reveals high biological diversity and specific adaptations in the industrially and medically important fungal genus Aspergillus.</title>
        <authorList>
            <person name="de Vries R.P."/>
            <person name="Riley R."/>
            <person name="Wiebenga A."/>
            <person name="Aguilar-Osorio G."/>
            <person name="Amillis S."/>
            <person name="Uchima C.A."/>
            <person name="Anderluh G."/>
            <person name="Asadollahi M."/>
            <person name="Askin M."/>
            <person name="Barry K."/>
            <person name="Battaglia E."/>
            <person name="Bayram O."/>
            <person name="Benocci T."/>
            <person name="Braus-Stromeyer S.A."/>
            <person name="Caldana C."/>
            <person name="Canovas D."/>
            <person name="Cerqueira G.C."/>
            <person name="Chen F."/>
            <person name="Chen W."/>
            <person name="Choi C."/>
            <person name="Clum A."/>
            <person name="Dos Santos R.A."/>
            <person name="Damasio A.R."/>
            <person name="Diallinas G."/>
            <person name="Emri T."/>
            <person name="Fekete E."/>
            <person name="Flipphi M."/>
            <person name="Freyberg S."/>
            <person name="Gallo A."/>
            <person name="Gournas C."/>
            <person name="Habgood R."/>
            <person name="Hainaut M."/>
            <person name="Harispe M.L."/>
            <person name="Henrissat B."/>
            <person name="Hilden K.S."/>
            <person name="Hope R."/>
            <person name="Hossain A."/>
            <person name="Karabika E."/>
            <person name="Karaffa L."/>
            <person name="Karanyi Z."/>
            <person name="Krasevec N."/>
            <person name="Kuo A."/>
            <person name="Kusch H."/>
            <person name="LaButti K."/>
            <person name="Lagendijk E.L."/>
            <person name="Lapidus A."/>
            <person name="Levasseur A."/>
            <person name="Lindquist E."/>
            <person name="Lipzen A."/>
            <person name="Logrieco A.F."/>
            <person name="MacCabe A."/>
            <person name="Maekelae M.R."/>
            <person name="Malavazi I."/>
            <person name="Melin P."/>
            <person name="Meyer V."/>
            <person name="Mielnichuk N."/>
            <person name="Miskei M."/>
            <person name="Molnar A.P."/>
            <person name="Mule G."/>
            <person name="Ngan C.Y."/>
            <person name="Orejas M."/>
            <person name="Orosz E."/>
            <person name="Ouedraogo J.P."/>
            <person name="Overkamp K.M."/>
            <person name="Park H.-S."/>
            <person name="Perrone G."/>
            <person name="Piumi F."/>
            <person name="Punt P.J."/>
            <person name="Ram A.F."/>
            <person name="Ramon A."/>
            <person name="Rauscher S."/>
            <person name="Record E."/>
            <person name="Riano-Pachon D.M."/>
            <person name="Robert V."/>
            <person name="Roehrig J."/>
            <person name="Ruller R."/>
            <person name="Salamov A."/>
            <person name="Salih N.S."/>
            <person name="Samson R.A."/>
            <person name="Sandor E."/>
            <person name="Sanguinetti M."/>
            <person name="Schuetze T."/>
            <person name="Sepcic K."/>
            <person name="Shelest E."/>
            <person name="Sherlock G."/>
            <person name="Sophianopoulou V."/>
            <person name="Squina F.M."/>
            <person name="Sun H."/>
            <person name="Susca A."/>
            <person name="Todd R.B."/>
            <person name="Tsang A."/>
            <person name="Unkles S.E."/>
            <person name="van de Wiele N."/>
            <person name="van Rossen-Uffink D."/>
            <person name="Oliveira J.V."/>
            <person name="Vesth T.C."/>
            <person name="Visser J."/>
            <person name="Yu J.-H."/>
            <person name="Zhou M."/>
            <person name="Andersen M.R."/>
            <person name="Archer D.B."/>
            <person name="Baker S.E."/>
            <person name="Benoit I."/>
            <person name="Brakhage A.A."/>
            <person name="Braus G.H."/>
            <person name="Fischer R."/>
            <person name="Frisvad J.C."/>
            <person name="Goldman G.H."/>
            <person name="Houbraken J."/>
            <person name="Oakley B."/>
            <person name="Pocsi I."/>
            <person name="Scazzocchio C."/>
            <person name="Seiboth B."/>
            <person name="vanKuyk P.A."/>
            <person name="Wortman J."/>
            <person name="Dyer P.S."/>
            <person name="Grigoriev I.V."/>
        </authorList>
    </citation>
    <scope>NUCLEOTIDE SEQUENCE [LARGE SCALE GENOMIC DNA]</scope>
    <source>
        <strain evidence="2">CBS 516.65</strain>
    </source>
</reference>
<keyword evidence="2" id="KW-1185">Reference proteome</keyword>
<evidence type="ECO:0000313" key="1">
    <source>
        <dbReference type="EMBL" id="OJJ85043.1"/>
    </source>
</evidence>
<proteinExistence type="predicted"/>